<name>A0A9P8RX34_9EUKA</name>
<dbReference type="Pfam" id="PF07004">
    <property type="entry name" value="SHIPPO-rpt"/>
    <property type="match status" value="1"/>
</dbReference>
<dbReference type="EMBL" id="AUWU02000005">
    <property type="protein sequence ID" value="KAH0572584.1"/>
    <property type="molecule type" value="Genomic_DNA"/>
</dbReference>
<dbReference type="KEGG" id="ssao:94298718"/>
<dbReference type="GeneID" id="94298718"/>
<dbReference type="InterPro" id="IPR010736">
    <property type="entry name" value="SHIPPO-rpt"/>
</dbReference>
<evidence type="ECO:0008006" key="3">
    <source>
        <dbReference type="Google" id="ProtNLM"/>
    </source>
</evidence>
<proteinExistence type="predicted"/>
<reference evidence="1 2" key="1">
    <citation type="journal article" date="2014" name="PLoS Genet.">
        <title>The Genome of Spironucleus salmonicida Highlights a Fish Pathogen Adapted to Fluctuating Environments.</title>
        <authorList>
            <person name="Xu F."/>
            <person name="Jerlstrom-Hultqvist J."/>
            <person name="Einarsson E."/>
            <person name="Astvaldsson A."/>
            <person name="Svard S.G."/>
            <person name="Andersson J.O."/>
        </authorList>
    </citation>
    <scope>NUCLEOTIDE SEQUENCE [LARGE SCALE GENOMIC DNA]</scope>
    <source>
        <strain evidence="1 2">ATCC 50377</strain>
    </source>
</reference>
<sequence>MSSLNNMLPLNKRISHTSTLHCRTFQSNNFITPGPGAYNIRSSFNTLQSKLPPKSQQLIRRCTNFVTPSSQDYSPLNNTIQCNQQQVNVFKCRRQYFKQDLTPAPNQYNIKCSKGVEILIKSKYQQPQIDLTPGPDQYQSKLNYRQYRKYVK</sequence>
<comment type="caution">
    <text evidence="1">The sequence shown here is derived from an EMBL/GenBank/DDBJ whole genome shotgun (WGS) entry which is preliminary data.</text>
</comment>
<evidence type="ECO:0000313" key="1">
    <source>
        <dbReference type="EMBL" id="KAH0572584.1"/>
    </source>
</evidence>
<dbReference type="Proteomes" id="UP000018208">
    <property type="component" value="Unassembled WGS sequence"/>
</dbReference>
<dbReference type="AlphaFoldDB" id="A0A9P8RX34"/>
<organism evidence="1 2">
    <name type="scientific">Spironucleus salmonicida</name>
    <dbReference type="NCBI Taxonomy" id="348837"/>
    <lineage>
        <taxon>Eukaryota</taxon>
        <taxon>Metamonada</taxon>
        <taxon>Diplomonadida</taxon>
        <taxon>Hexamitidae</taxon>
        <taxon>Hexamitinae</taxon>
        <taxon>Spironucleus</taxon>
    </lineage>
</organism>
<protein>
    <recommendedName>
        <fullName evidence="3">SHIPPO 1-like protein</fullName>
    </recommendedName>
</protein>
<accession>A0A9P8RX34</accession>
<evidence type="ECO:0000313" key="2">
    <source>
        <dbReference type="Proteomes" id="UP000018208"/>
    </source>
</evidence>
<dbReference type="RefSeq" id="XP_067763357.1">
    <property type="nucleotide sequence ID" value="XM_067908536.1"/>
</dbReference>
<gene>
    <name evidence="1" type="ORF">SS50377_24695</name>
</gene>
<keyword evidence="2" id="KW-1185">Reference proteome</keyword>